<reference evidence="4 5" key="1">
    <citation type="journal article" date="2019" name="Sci. Rep.">
        <title>Comparative genomics of chytrid fungi reveal insights into the obligate biotrophic and pathogenic lifestyle of Synchytrium endobioticum.</title>
        <authorList>
            <person name="van de Vossenberg B.T.L.H."/>
            <person name="Warris S."/>
            <person name="Nguyen H.D.T."/>
            <person name="van Gent-Pelzer M.P.E."/>
            <person name="Joly D.L."/>
            <person name="van de Geest H.C."/>
            <person name="Bonants P.J.M."/>
            <person name="Smith D.S."/>
            <person name="Levesque C.A."/>
            <person name="van der Lee T.A.J."/>
        </authorList>
    </citation>
    <scope>NUCLEOTIDE SEQUENCE [LARGE SCALE GENOMIC DNA]</scope>
    <source>
        <strain evidence="4 5">CBS 675.73</strain>
    </source>
</reference>
<dbReference type="InterPro" id="IPR000073">
    <property type="entry name" value="AB_hydrolase_1"/>
</dbReference>
<comment type="similarity">
    <text evidence="1">Belongs to the peptidase S33 family. ABHD4/ABHD5 subfamily.</text>
</comment>
<evidence type="ECO:0000313" key="4">
    <source>
        <dbReference type="EMBL" id="TPX68149.1"/>
    </source>
</evidence>
<evidence type="ECO:0000313" key="5">
    <source>
        <dbReference type="Proteomes" id="UP000320333"/>
    </source>
</evidence>
<dbReference type="Gene3D" id="3.40.50.1820">
    <property type="entry name" value="alpha/beta hydrolase"/>
    <property type="match status" value="1"/>
</dbReference>
<dbReference type="Pfam" id="PF00561">
    <property type="entry name" value="Abhydrolase_1"/>
    <property type="match status" value="1"/>
</dbReference>
<feature type="compositionally biased region" description="Polar residues" evidence="2">
    <location>
        <begin position="360"/>
        <end position="377"/>
    </location>
</feature>
<dbReference type="Proteomes" id="UP000320333">
    <property type="component" value="Unassembled WGS sequence"/>
</dbReference>
<dbReference type="AlphaFoldDB" id="A0A507EVP3"/>
<proteinExistence type="inferred from homology"/>
<evidence type="ECO:0000256" key="1">
    <source>
        <dbReference type="ARBA" id="ARBA00038097"/>
    </source>
</evidence>
<feature type="region of interest" description="Disordered" evidence="2">
    <location>
        <begin position="358"/>
        <end position="377"/>
    </location>
</feature>
<evidence type="ECO:0000259" key="3">
    <source>
        <dbReference type="Pfam" id="PF00561"/>
    </source>
</evidence>
<sequence>MQSDYSRIFRESADHGFKQANKLEPPAKPIHVHFRPSLCGSFTVVAQSFRVPLSDSPTACIPMDRRCLLAVYERARSAKGAILLIPGFAANRQIFDFHAKDQGPSFIEYFAHCGYDVFSVDMRGTRESLSMGAKPPVSVIQHIEVDIPSAISCIQKLGHEKVFLIGHSMGAALCCAVAGKYPELVAGVVHLAGLYNFTFLVVGDMVDMAKAHCPRIVQTAISRGASVAIKSMWPILGPALNILSTALNVEPLNAPPASVVACARYSAMFVRRQVLPFRPALEALLCLGRIFPTHISDAIVNRLYPSIWHPYSFHDPIAMAQLGCENPTLGVCLSVGKRALKFLDIYSDQNHKSIAMPDIQSKSESVNSQSGTAPVPSNNQYLLPGWDELGPYFDSFERLQHMPVFFLPANKDQIVRNEDSLAGYERSGSKWKESLVYHDPTISPAKQSLSNGHSHPSDTATAVEALRASLPTLAAGTNSFLSPRDRENLKRNASGTCVQLSSLYKPARSISRTPANADAPAASQFHIEEDSDARNVSWRLLGGSRYKAPAREFGHLDILGGIHAEEIWKRIGDWLDVTSTRERDWKFLRRFSAK</sequence>
<comment type="caution">
    <text evidence="4">The sequence shown here is derived from an EMBL/GenBank/DDBJ whole genome shotgun (WGS) entry which is preliminary data.</text>
</comment>
<keyword evidence="5" id="KW-1185">Reference proteome</keyword>
<gene>
    <name evidence="4" type="ORF">CcCBS67573_g07274</name>
</gene>
<organism evidence="4 5">
    <name type="scientific">Chytriomyces confervae</name>
    <dbReference type="NCBI Taxonomy" id="246404"/>
    <lineage>
        <taxon>Eukaryota</taxon>
        <taxon>Fungi</taxon>
        <taxon>Fungi incertae sedis</taxon>
        <taxon>Chytridiomycota</taxon>
        <taxon>Chytridiomycota incertae sedis</taxon>
        <taxon>Chytridiomycetes</taxon>
        <taxon>Chytridiales</taxon>
        <taxon>Chytriomycetaceae</taxon>
        <taxon>Chytriomyces</taxon>
    </lineage>
</organism>
<feature type="domain" description="AB hydrolase-1" evidence="3">
    <location>
        <begin position="81"/>
        <end position="200"/>
    </location>
</feature>
<name>A0A507EVP3_9FUNG</name>
<dbReference type="OrthoDB" id="10249433at2759"/>
<accession>A0A507EVP3</accession>
<dbReference type="EMBL" id="QEAP01000366">
    <property type="protein sequence ID" value="TPX68149.1"/>
    <property type="molecule type" value="Genomic_DNA"/>
</dbReference>
<dbReference type="InterPro" id="IPR029058">
    <property type="entry name" value="AB_hydrolase_fold"/>
</dbReference>
<dbReference type="PANTHER" id="PTHR42886:SF29">
    <property type="entry name" value="PUMMELIG, ISOFORM A"/>
    <property type="match status" value="1"/>
</dbReference>
<dbReference type="PANTHER" id="PTHR42886">
    <property type="entry name" value="RE40534P-RELATED"/>
    <property type="match status" value="1"/>
</dbReference>
<protein>
    <recommendedName>
        <fullName evidence="3">AB hydrolase-1 domain-containing protein</fullName>
    </recommendedName>
</protein>
<dbReference type="SUPFAM" id="SSF53474">
    <property type="entry name" value="alpha/beta-Hydrolases"/>
    <property type="match status" value="1"/>
</dbReference>
<evidence type="ECO:0000256" key="2">
    <source>
        <dbReference type="SAM" id="MobiDB-lite"/>
    </source>
</evidence>